<comment type="caution">
    <text evidence="6">The sequence shown here is derived from an EMBL/GenBank/DDBJ whole genome shotgun (WGS) entry which is preliminary data.</text>
</comment>
<name>A0AA35RSY5_GEOBA</name>
<protein>
    <recommendedName>
        <fullName evidence="3">3-methyl-2-oxobutanoate hydroxymethyltransferase</fullName>
        <ecNumber evidence="3">2.1.2.11</ecNumber>
    </recommendedName>
</protein>
<dbReference type="PANTHER" id="PTHR20881">
    <property type="entry name" value="3-METHYL-2-OXOBUTANOATE HYDROXYMETHYLTRANSFERASE"/>
    <property type="match status" value="1"/>
</dbReference>
<evidence type="ECO:0000256" key="4">
    <source>
        <dbReference type="ARBA" id="ARBA00022679"/>
    </source>
</evidence>
<evidence type="ECO:0000313" key="6">
    <source>
        <dbReference type="EMBL" id="CAI8017159.1"/>
    </source>
</evidence>
<proteinExistence type="inferred from homology"/>
<dbReference type="Pfam" id="PF02548">
    <property type="entry name" value="Pantoate_transf"/>
    <property type="match status" value="1"/>
</dbReference>
<accession>A0AA35RSY5</accession>
<gene>
    <name evidence="6" type="ORF">GBAR_LOCUS10465</name>
</gene>
<dbReference type="CDD" id="cd06557">
    <property type="entry name" value="KPHMT-like"/>
    <property type="match status" value="1"/>
</dbReference>
<organism evidence="6 7">
    <name type="scientific">Geodia barretti</name>
    <name type="common">Barrett's horny sponge</name>
    <dbReference type="NCBI Taxonomy" id="519541"/>
    <lineage>
        <taxon>Eukaryota</taxon>
        <taxon>Metazoa</taxon>
        <taxon>Porifera</taxon>
        <taxon>Demospongiae</taxon>
        <taxon>Heteroscleromorpha</taxon>
        <taxon>Tetractinellida</taxon>
        <taxon>Astrophorina</taxon>
        <taxon>Geodiidae</taxon>
        <taxon>Geodia</taxon>
    </lineage>
</organism>
<dbReference type="Proteomes" id="UP001174909">
    <property type="component" value="Unassembled WGS sequence"/>
</dbReference>
<dbReference type="Gene3D" id="3.20.20.60">
    <property type="entry name" value="Phosphoenolpyruvate-binding domains"/>
    <property type="match status" value="1"/>
</dbReference>
<evidence type="ECO:0000256" key="5">
    <source>
        <dbReference type="ARBA" id="ARBA00049172"/>
    </source>
</evidence>
<dbReference type="PIRSF" id="PIRSF000388">
    <property type="entry name" value="Pantoate_hydroxy_MeTrfase"/>
    <property type="match status" value="1"/>
</dbReference>
<dbReference type="SUPFAM" id="SSF51621">
    <property type="entry name" value="Phosphoenolpyruvate/pyruvate domain"/>
    <property type="match status" value="1"/>
</dbReference>
<comment type="similarity">
    <text evidence="2">Belongs to the PanB family.</text>
</comment>
<dbReference type="FunFam" id="3.20.20.60:FF:000003">
    <property type="entry name" value="3-methyl-2-oxobutanoate hydroxymethyltransferase"/>
    <property type="match status" value="1"/>
</dbReference>
<dbReference type="GO" id="GO:0003864">
    <property type="term" value="F:3-methyl-2-oxobutanoate hydroxymethyltransferase activity"/>
    <property type="evidence" value="ECO:0007669"/>
    <property type="project" value="UniProtKB-EC"/>
</dbReference>
<evidence type="ECO:0000256" key="2">
    <source>
        <dbReference type="ARBA" id="ARBA00008676"/>
    </source>
</evidence>
<dbReference type="GO" id="GO:0000287">
    <property type="term" value="F:magnesium ion binding"/>
    <property type="evidence" value="ECO:0007669"/>
    <property type="project" value="TreeGrafter"/>
</dbReference>
<dbReference type="GO" id="GO:0005737">
    <property type="term" value="C:cytoplasm"/>
    <property type="evidence" value="ECO:0007669"/>
    <property type="project" value="TreeGrafter"/>
</dbReference>
<dbReference type="AlphaFoldDB" id="A0AA35RSY5"/>
<evidence type="ECO:0000256" key="3">
    <source>
        <dbReference type="ARBA" id="ARBA00012618"/>
    </source>
</evidence>
<dbReference type="EMBL" id="CASHTH010001597">
    <property type="protein sequence ID" value="CAI8017159.1"/>
    <property type="molecule type" value="Genomic_DNA"/>
</dbReference>
<dbReference type="PANTHER" id="PTHR20881:SF0">
    <property type="entry name" value="3-METHYL-2-OXOBUTANOATE HYDROXYMETHYLTRANSFERASE"/>
    <property type="match status" value="1"/>
</dbReference>
<keyword evidence="4" id="KW-0808">Transferase</keyword>
<dbReference type="NCBIfam" id="TIGR00222">
    <property type="entry name" value="panB"/>
    <property type="match status" value="1"/>
</dbReference>
<dbReference type="NCBIfam" id="NF001452">
    <property type="entry name" value="PRK00311.1"/>
    <property type="match status" value="1"/>
</dbReference>
<evidence type="ECO:0000256" key="1">
    <source>
        <dbReference type="ARBA" id="ARBA00005033"/>
    </source>
</evidence>
<dbReference type="InterPro" id="IPR003700">
    <property type="entry name" value="Pantoate_hydroxy_MeTrfase"/>
</dbReference>
<comment type="catalytic activity">
    <reaction evidence="5">
        <text>(6R)-5,10-methylene-5,6,7,8-tetrahydrofolate + 3-methyl-2-oxobutanoate + H2O = 2-dehydropantoate + (6S)-5,6,7,8-tetrahydrofolate</text>
        <dbReference type="Rhea" id="RHEA:11824"/>
        <dbReference type="ChEBI" id="CHEBI:11561"/>
        <dbReference type="ChEBI" id="CHEBI:11851"/>
        <dbReference type="ChEBI" id="CHEBI:15377"/>
        <dbReference type="ChEBI" id="CHEBI:15636"/>
        <dbReference type="ChEBI" id="CHEBI:57453"/>
        <dbReference type="EC" id="2.1.2.11"/>
    </reaction>
</comment>
<dbReference type="InterPro" id="IPR015813">
    <property type="entry name" value="Pyrv/PenolPyrv_kinase-like_dom"/>
</dbReference>
<sequence length="267" mass="28838">MKQRGEKIPMITAYDYTTAVLADAAEIPIVLVGDSLGMVVLGHESTIPVTMDDIIHHTKMVARGNKNSLIVADLPFMTYQVDPSEALRNAARLLQEGGAHTVKLEGGENIAPTVRRIVQCDIPVMGHVGVTPQSVNAFGGYRVRGRTAQQASQIVKDALALEEAGAYAVVLELVPAPLSRLISEKLTVPTIGIGAGPDCDGQVQVLHDMLGLFTDFVPRHAKQYANLGQTIRDAFCQYAQEVKDGSFPTTRESFTMDEAILAELEDL</sequence>
<dbReference type="InterPro" id="IPR040442">
    <property type="entry name" value="Pyrv_kinase-like_dom_sf"/>
</dbReference>
<dbReference type="EC" id="2.1.2.11" evidence="3"/>
<evidence type="ECO:0000313" key="7">
    <source>
        <dbReference type="Proteomes" id="UP001174909"/>
    </source>
</evidence>
<reference evidence="6" key="1">
    <citation type="submission" date="2023-03" db="EMBL/GenBank/DDBJ databases">
        <authorList>
            <person name="Steffen K."/>
            <person name="Cardenas P."/>
        </authorList>
    </citation>
    <scope>NUCLEOTIDE SEQUENCE</scope>
</reference>
<comment type="pathway">
    <text evidence="1">Cofactor biosynthesis; (R)-pantothenate biosynthesis; (R)-pantoate from 3-methyl-2-oxobutanoate: step 1/2.</text>
</comment>
<dbReference type="GO" id="GO:0015940">
    <property type="term" value="P:pantothenate biosynthetic process"/>
    <property type="evidence" value="ECO:0007669"/>
    <property type="project" value="InterPro"/>
</dbReference>
<keyword evidence="7" id="KW-1185">Reference proteome</keyword>
<dbReference type="HAMAP" id="MF_00156">
    <property type="entry name" value="PanB"/>
    <property type="match status" value="1"/>
</dbReference>